<evidence type="ECO:0000313" key="1">
    <source>
        <dbReference type="EMBL" id="HHS29264.1"/>
    </source>
</evidence>
<reference evidence="1" key="1">
    <citation type="journal article" date="2020" name="mSystems">
        <title>Genome- and Community-Level Interaction Insights into Carbon Utilization and Element Cycling Functions of Hydrothermarchaeota in Hydrothermal Sediment.</title>
        <authorList>
            <person name="Zhou Z."/>
            <person name="Liu Y."/>
            <person name="Xu W."/>
            <person name="Pan J."/>
            <person name="Luo Z.H."/>
            <person name="Li M."/>
        </authorList>
    </citation>
    <scope>NUCLEOTIDE SEQUENCE [LARGE SCALE GENOMIC DNA]</scope>
    <source>
        <strain evidence="1">SpSt-767</strain>
    </source>
</reference>
<organism evidence="1">
    <name type="scientific">Desulfobacca acetoxidans</name>
    <dbReference type="NCBI Taxonomy" id="60893"/>
    <lineage>
        <taxon>Bacteria</taxon>
        <taxon>Pseudomonadati</taxon>
        <taxon>Thermodesulfobacteriota</taxon>
        <taxon>Desulfobaccia</taxon>
        <taxon>Desulfobaccales</taxon>
        <taxon>Desulfobaccaceae</taxon>
        <taxon>Desulfobacca</taxon>
    </lineage>
</organism>
<accession>A0A7V6DPL2</accession>
<name>A0A7V6DPL2_9BACT</name>
<evidence type="ECO:0008006" key="2">
    <source>
        <dbReference type="Google" id="ProtNLM"/>
    </source>
</evidence>
<proteinExistence type="predicted"/>
<protein>
    <recommendedName>
        <fullName evidence="2">PBS lyase</fullName>
    </recommendedName>
</protein>
<gene>
    <name evidence="1" type="ORF">ENV52_06135</name>
</gene>
<dbReference type="EMBL" id="DTGR01000098">
    <property type="protein sequence ID" value="HHS29264.1"/>
    <property type="molecule type" value="Genomic_DNA"/>
</dbReference>
<dbReference type="AlphaFoldDB" id="A0A7V6DPL2"/>
<comment type="caution">
    <text evidence="1">The sequence shown here is derived from an EMBL/GenBank/DDBJ whole genome shotgun (WGS) entry which is preliminary data.</text>
</comment>
<sequence>MDSDRLKPPFCPFCRQRIEPPVELDGLWFEFDGNVCACGAHYTLDPTARNGGAVMLQAVVQACGGDWDKAITMAPGTDYEEGLIKRYNALNHRVGGHAFGTIYFVRLKEAAREAEGSGSTEEAP</sequence>